<dbReference type="PANTHER" id="PTHR33371">
    <property type="entry name" value="INTERMEMBRANE PHOSPHOLIPID TRANSPORT SYSTEM BINDING PROTEIN MLAD-RELATED"/>
    <property type="match status" value="1"/>
</dbReference>
<feature type="region of interest" description="Disordered" evidence="1">
    <location>
        <begin position="155"/>
        <end position="177"/>
    </location>
</feature>
<gene>
    <name evidence="3" type="primary">mlaD</name>
    <name evidence="4" type="ORF">KB893_013520</name>
    <name evidence="3" type="ORF">KB893_01550</name>
</gene>
<sequence>MTPSNNRLELAVGAFLLLALATLLVLAFASTNGKVGGGGGGFRVTARFSNVGELRVRAPVKIGGVAIGQVERIDLDPERFDALVTLSLDPAFGAELPADTDAKILTAGLLGERYVGLGPGGDPEPLGDGGEIIYTQSAVVLEELIAKYIFGSGGDQEEPSGAAGSPSATDGIQGDAP</sequence>
<evidence type="ECO:0000313" key="3">
    <source>
        <dbReference type="EMBL" id="MBR0561209.1"/>
    </source>
</evidence>
<reference evidence="4 5" key="1">
    <citation type="journal article" date="2021" name="Microbiol. Resour. Announc.">
        <title>Draft Genome Sequence of Coralloluteibacterium stylophorae LMG 29479T.</title>
        <authorList>
            <person name="Karlyshev A.V."/>
            <person name="Kudryashova E.B."/>
            <person name="Ariskina E.V."/>
            <person name="Conroy A.P."/>
            <person name="Abidueva E.Y."/>
        </authorList>
    </citation>
    <scope>NUCLEOTIDE SEQUENCE [LARGE SCALE GENOMIC DNA]</scope>
    <source>
        <strain evidence="4 5">LMG 29479</strain>
    </source>
</reference>
<reference evidence="3" key="2">
    <citation type="submission" date="2021-04" db="EMBL/GenBank/DDBJ databases">
        <authorList>
            <person name="Karlyshev A.V."/>
        </authorList>
    </citation>
    <scope>NUCLEOTIDE SEQUENCE</scope>
    <source>
        <strain evidence="3">LMG 29479</strain>
    </source>
</reference>
<comment type="caution">
    <text evidence="3">The sequence shown here is derived from an EMBL/GenBank/DDBJ whole genome shotgun (WGS) entry which is preliminary data.</text>
</comment>
<dbReference type="InterPro" id="IPR052336">
    <property type="entry name" value="MlaD_Phospholipid_Transporter"/>
</dbReference>
<dbReference type="NCBIfam" id="TIGR04430">
    <property type="entry name" value="OM_asym_MlaD"/>
    <property type="match status" value="1"/>
</dbReference>
<evidence type="ECO:0000256" key="1">
    <source>
        <dbReference type="SAM" id="MobiDB-lite"/>
    </source>
</evidence>
<proteinExistence type="predicted"/>
<evidence type="ECO:0000313" key="5">
    <source>
        <dbReference type="Proteomes" id="UP000675747"/>
    </source>
</evidence>
<dbReference type="PANTHER" id="PTHR33371:SF4">
    <property type="entry name" value="INTERMEMBRANE PHOSPHOLIPID TRANSPORT SYSTEM BINDING PROTEIN MLAD"/>
    <property type="match status" value="1"/>
</dbReference>
<dbReference type="EMBL" id="JAGQFT020000009">
    <property type="protein sequence ID" value="MBS7458154.1"/>
    <property type="molecule type" value="Genomic_DNA"/>
</dbReference>
<keyword evidence="5" id="KW-1185">Reference proteome</keyword>
<dbReference type="EMBL" id="JAGQFT010000005">
    <property type="protein sequence ID" value="MBR0561209.1"/>
    <property type="molecule type" value="Genomic_DNA"/>
</dbReference>
<dbReference type="AlphaFoldDB" id="A0A8J7VSM5"/>
<dbReference type="InterPro" id="IPR030970">
    <property type="entry name" value="ABC_MlaD"/>
</dbReference>
<dbReference type="Proteomes" id="UP000675747">
    <property type="component" value="Unassembled WGS sequence"/>
</dbReference>
<accession>A0A8J7VSM5</accession>
<dbReference type="RefSeq" id="WP_211925178.1">
    <property type="nucleotide sequence ID" value="NZ_JAGQFT020000009.1"/>
</dbReference>
<evidence type="ECO:0000259" key="2">
    <source>
        <dbReference type="Pfam" id="PF02470"/>
    </source>
</evidence>
<dbReference type="GO" id="GO:0005543">
    <property type="term" value="F:phospholipid binding"/>
    <property type="evidence" value="ECO:0007669"/>
    <property type="project" value="TreeGrafter"/>
</dbReference>
<name>A0A8J7VSM5_9GAMM</name>
<dbReference type="InterPro" id="IPR003399">
    <property type="entry name" value="Mce/MlaD"/>
</dbReference>
<protein>
    <submittedName>
        <fullName evidence="3">Outer membrane lipid asymmetry maintenance protein MlaD</fullName>
    </submittedName>
</protein>
<evidence type="ECO:0000313" key="4">
    <source>
        <dbReference type="EMBL" id="MBS7458154.1"/>
    </source>
</evidence>
<organism evidence="3">
    <name type="scientific">Coralloluteibacterium stylophorae</name>
    <dbReference type="NCBI Taxonomy" id="1776034"/>
    <lineage>
        <taxon>Bacteria</taxon>
        <taxon>Pseudomonadati</taxon>
        <taxon>Pseudomonadota</taxon>
        <taxon>Gammaproteobacteria</taxon>
        <taxon>Lysobacterales</taxon>
        <taxon>Lysobacteraceae</taxon>
        <taxon>Coralloluteibacterium</taxon>
    </lineage>
</organism>
<feature type="domain" description="Mce/MlaD" evidence="2">
    <location>
        <begin position="41"/>
        <end position="120"/>
    </location>
</feature>
<dbReference type="GO" id="GO:0005548">
    <property type="term" value="F:phospholipid transporter activity"/>
    <property type="evidence" value="ECO:0007669"/>
    <property type="project" value="TreeGrafter"/>
</dbReference>
<dbReference type="Pfam" id="PF02470">
    <property type="entry name" value="MlaD"/>
    <property type="match status" value="1"/>
</dbReference>